<dbReference type="PANTHER" id="PTHR43194">
    <property type="entry name" value="HYDROLASE ALPHA/BETA FOLD FAMILY"/>
    <property type="match status" value="1"/>
</dbReference>
<evidence type="ECO:0000259" key="1">
    <source>
        <dbReference type="Pfam" id="PF12697"/>
    </source>
</evidence>
<protein>
    <submittedName>
        <fullName evidence="2">Alpha/beta hydrolase</fullName>
    </submittedName>
</protein>
<dbReference type="EMBL" id="BAABAQ010000009">
    <property type="protein sequence ID" value="GAA4198308.1"/>
    <property type="molecule type" value="Genomic_DNA"/>
</dbReference>
<evidence type="ECO:0000313" key="3">
    <source>
        <dbReference type="Proteomes" id="UP001501251"/>
    </source>
</evidence>
<dbReference type="Pfam" id="PF12697">
    <property type="entry name" value="Abhydrolase_6"/>
    <property type="match status" value="1"/>
</dbReference>
<sequence length="273" mass="28689">MTGTEFLEVPGGRLAYEVGGPQDGHLVVCAHGMGDTRGVFRFLAPLLAEAGYRVATVDVRGHGESSTGWPDYSPRSIGADLLALVRHLGGPAVLVGSSSSAGAVAWTTATAAEGEVSAVVMLAPFVGRPQLGLMLRLVQDLVMASPLLWGMYYRSLYPTARPADLSGYLRALRATLREPGRMAAVSGVVAPSEGHWTDCAPRMTCPVLIVMGSKDPDFPDPAAEARLAEELLRPYAATTEVGMIEGAGHYPHAEMPEATFATLEGFLAGAVRA</sequence>
<dbReference type="InterPro" id="IPR029058">
    <property type="entry name" value="AB_hydrolase_fold"/>
</dbReference>
<dbReference type="PANTHER" id="PTHR43194:SF2">
    <property type="entry name" value="PEROXISOMAL MEMBRANE PROTEIN LPX1"/>
    <property type="match status" value="1"/>
</dbReference>
<evidence type="ECO:0000313" key="2">
    <source>
        <dbReference type="EMBL" id="GAA4198308.1"/>
    </source>
</evidence>
<gene>
    <name evidence="2" type="ORF">GCM10022252_48540</name>
</gene>
<dbReference type="PRINTS" id="PR00412">
    <property type="entry name" value="EPOXHYDRLASE"/>
</dbReference>
<accession>A0ABP8B5C9</accession>
<proteinExistence type="predicted"/>
<name>A0ABP8B5C9_9ACTN</name>
<dbReference type="Proteomes" id="UP001501251">
    <property type="component" value="Unassembled WGS sequence"/>
</dbReference>
<dbReference type="RefSeq" id="WP_344920316.1">
    <property type="nucleotide sequence ID" value="NZ_BAABAQ010000009.1"/>
</dbReference>
<comment type="caution">
    <text evidence="2">The sequence shown here is derived from an EMBL/GenBank/DDBJ whole genome shotgun (WGS) entry which is preliminary data.</text>
</comment>
<keyword evidence="2" id="KW-0378">Hydrolase</keyword>
<dbReference type="InterPro" id="IPR050228">
    <property type="entry name" value="Carboxylesterase_BioH"/>
</dbReference>
<dbReference type="InterPro" id="IPR000639">
    <property type="entry name" value="Epox_hydrolase-like"/>
</dbReference>
<reference evidence="3" key="1">
    <citation type="journal article" date="2019" name="Int. J. Syst. Evol. Microbiol.">
        <title>The Global Catalogue of Microorganisms (GCM) 10K type strain sequencing project: providing services to taxonomists for standard genome sequencing and annotation.</title>
        <authorList>
            <consortium name="The Broad Institute Genomics Platform"/>
            <consortium name="The Broad Institute Genome Sequencing Center for Infectious Disease"/>
            <person name="Wu L."/>
            <person name="Ma J."/>
        </authorList>
    </citation>
    <scope>NUCLEOTIDE SEQUENCE [LARGE SCALE GENOMIC DNA]</scope>
    <source>
        <strain evidence="3">JCM 17388</strain>
    </source>
</reference>
<dbReference type="SUPFAM" id="SSF53474">
    <property type="entry name" value="alpha/beta-Hydrolases"/>
    <property type="match status" value="1"/>
</dbReference>
<dbReference type="Gene3D" id="3.40.50.1820">
    <property type="entry name" value="alpha/beta hydrolase"/>
    <property type="match status" value="1"/>
</dbReference>
<feature type="domain" description="AB hydrolase-1" evidence="1">
    <location>
        <begin position="27"/>
        <end position="261"/>
    </location>
</feature>
<dbReference type="GO" id="GO:0016787">
    <property type="term" value="F:hydrolase activity"/>
    <property type="evidence" value="ECO:0007669"/>
    <property type="project" value="UniProtKB-KW"/>
</dbReference>
<dbReference type="InterPro" id="IPR000073">
    <property type="entry name" value="AB_hydrolase_1"/>
</dbReference>
<keyword evidence="3" id="KW-1185">Reference proteome</keyword>
<organism evidence="2 3">
    <name type="scientific">Streptosporangium oxazolinicum</name>
    <dbReference type="NCBI Taxonomy" id="909287"/>
    <lineage>
        <taxon>Bacteria</taxon>
        <taxon>Bacillati</taxon>
        <taxon>Actinomycetota</taxon>
        <taxon>Actinomycetes</taxon>
        <taxon>Streptosporangiales</taxon>
        <taxon>Streptosporangiaceae</taxon>
        <taxon>Streptosporangium</taxon>
    </lineage>
</organism>